<evidence type="ECO:0000256" key="1">
    <source>
        <dbReference type="PROSITE-ProRule" id="PRU00339"/>
    </source>
</evidence>
<dbReference type="InterPro" id="IPR019734">
    <property type="entry name" value="TPR_rpt"/>
</dbReference>
<name>A0A4Q9FUN2_9FLAO</name>
<dbReference type="PANTHER" id="PTHR12558">
    <property type="entry name" value="CELL DIVISION CYCLE 16,23,27"/>
    <property type="match status" value="1"/>
</dbReference>
<dbReference type="EMBL" id="SIRS01000002">
    <property type="protein sequence ID" value="TBN17789.1"/>
    <property type="molecule type" value="Genomic_DNA"/>
</dbReference>
<proteinExistence type="predicted"/>
<feature type="repeat" description="TPR" evidence="1">
    <location>
        <begin position="351"/>
        <end position="384"/>
    </location>
</feature>
<feature type="transmembrane region" description="Helical" evidence="2">
    <location>
        <begin position="6"/>
        <end position="28"/>
    </location>
</feature>
<dbReference type="RefSeq" id="WP_130936079.1">
    <property type="nucleotide sequence ID" value="NZ_BMEE01000001.1"/>
</dbReference>
<dbReference type="SMART" id="SM00028">
    <property type="entry name" value="TPR"/>
    <property type="match status" value="7"/>
</dbReference>
<dbReference type="Proteomes" id="UP000292372">
    <property type="component" value="Unassembled WGS sequence"/>
</dbReference>
<evidence type="ECO:0000256" key="2">
    <source>
        <dbReference type="SAM" id="Phobius"/>
    </source>
</evidence>
<dbReference type="SUPFAM" id="SSF81901">
    <property type="entry name" value="HCP-like"/>
    <property type="match status" value="2"/>
</dbReference>
<evidence type="ECO:0000313" key="4">
    <source>
        <dbReference type="Proteomes" id="UP000292372"/>
    </source>
</evidence>
<dbReference type="PANTHER" id="PTHR12558:SF13">
    <property type="entry name" value="CELL DIVISION CYCLE PROTEIN 27 HOMOLOG"/>
    <property type="match status" value="1"/>
</dbReference>
<comment type="caution">
    <text evidence="3">The sequence shown here is derived from an EMBL/GenBank/DDBJ whole genome shotgun (WGS) entry which is preliminary data.</text>
</comment>
<keyword evidence="2" id="KW-0472">Membrane</keyword>
<dbReference type="InterPro" id="IPR011990">
    <property type="entry name" value="TPR-like_helical_dom_sf"/>
</dbReference>
<organism evidence="3 4">
    <name type="scientific">Hyunsoonleella pacifica</name>
    <dbReference type="NCBI Taxonomy" id="1080224"/>
    <lineage>
        <taxon>Bacteria</taxon>
        <taxon>Pseudomonadati</taxon>
        <taxon>Bacteroidota</taxon>
        <taxon>Flavobacteriia</taxon>
        <taxon>Flavobacteriales</taxon>
        <taxon>Flavobacteriaceae</taxon>
    </lineage>
</organism>
<keyword evidence="2" id="KW-0812">Transmembrane</keyword>
<dbReference type="OrthoDB" id="5295174at2"/>
<protein>
    <submittedName>
        <fullName evidence="3">Tetratricopeptide repeat protein</fullName>
    </submittedName>
</protein>
<reference evidence="3 4" key="1">
    <citation type="journal article" date="2015" name="Int. J. Syst. Evol. Microbiol.">
        <title>Hyunsoonleella pacifica sp. nov., isolated from seawater of South Pacific Gyre.</title>
        <authorList>
            <person name="Gao X."/>
            <person name="Zhang Z."/>
            <person name="Dai X."/>
            <person name="Zhang X.H."/>
        </authorList>
    </citation>
    <scope>NUCLEOTIDE SEQUENCE [LARGE SCALE GENOMIC DNA]</scope>
    <source>
        <strain evidence="3 4">SW033</strain>
    </source>
</reference>
<dbReference type="PROSITE" id="PS50005">
    <property type="entry name" value="TPR"/>
    <property type="match status" value="1"/>
</dbReference>
<dbReference type="Pfam" id="PF13432">
    <property type="entry name" value="TPR_16"/>
    <property type="match status" value="1"/>
</dbReference>
<keyword evidence="1" id="KW-0802">TPR repeat</keyword>
<dbReference type="Gene3D" id="1.25.40.10">
    <property type="entry name" value="Tetratricopeptide repeat domain"/>
    <property type="match status" value="3"/>
</dbReference>
<feature type="transmembrane region" description="Helical" evidence="2">
    <location>
        <begin position="82"/>
        <end position="103"/>
    </location>
</feature>
<dbReference type="SMART" id="SM00671">
    <property type="entry name" value="SEL1"/>
    <property type="match status" value="6"/>
</dbReference>
<gene>
    <name evidence="3" type="ORF">EYD46_05615</name>
</gene>
<dbReference type="Pfam" id="PF13181">
    <property type="entry name" value="TPR_8"/>
    <property type="match status" value="3"/>
</dbReference>
<keyword evidence="2" id="KW-1133">Transmembrane helix</keyword>
<sequence length="686" mass="80427">MISESSNILVLSTLIANIIAIINAIILFTKGVINKRLKEDDKRIYELSEKPGIKEKLNDINDDDDKLIKLKEIISQRSKTQFAISTFLIVLILLLSSLLIFLINNPDYKLNNEESLRFDTSTPFNKIQDQFKILILPFKKDVHDDDNLEFFLKNRFIELKHEKELNIAVKFIDYKYARTHEEAEKIGKEFNADIVIFGDQDIKNEKARLCYLLLNKVTKRMNEKGKSDFVNFTGISDVSQGYLQQDVDDILFWTFSIKELRSNNYSKALEYLNSIQQINDSPLKREINLAKLTCLFHFSGYNIDKFSNLIEIENIAFFSFTELAIFSSQHTNDKDLTIELYKNVNGLERKPSTLSNIAYEFEENGNYDKAEKFYRLALKLSDNSYLYSSLAKLYANDYFEKFDNSEKLLLKAIELDKQNPSLYNSLGDLYSNSHFKDYTKAKKQYLKAIKVDSLYLSSYTNLSYLESKYNNNGDSAIYYLDKAKKIYSNSSYLYNSYGRLYQYHFKNYTKAKSFYIKAIELDGTSSYAYSHLGDIYMYNYKDNAKAEENYRIAISNSPNDASLYNSLGLLFLNEYKNYDEAMIYFRKALSIRNISKTDKAVYLTNYGLSNIMTNKYVEAEKYYLDALKHNKDYFYAHMGLYNLYDITMEYEKALKHYKKASKLNKKYYNRLTITSLKLKQFFKSND</sequence>
<accession>A0A4Q9FUN2</accession>
<keyword evidence="4" id="KW-1185">Reference proteome</keyword>
<dbReference type="AlphaFoldDB" id="A0A4Q9FUN2"/>
<dbReference type="InterPro" id="IPR006597">
    <property type="entry name" value="Sel1-like"/>
</dbReference>
<evidence type="ECO:0000313" key="3">
    <source>
        <dbReference type="EMBL" id="TBN17789.1"/>
    </source>
</evidence>